<comment type="caution">
    <text evidence="2">The sequence shown here is derived from an EMBL/GenBank/DDBJ whole genome shotgun (WGS) entry which is preliminary data.</text>
</comment>
<name>A0A8H4X2V6_9HYPO</name>
<feature type="region of interest" description="Disordered" evidence="1">
    <location>
        <begin position="224"/>
        <end position="273"/>
    </location>
</feature>
<evidence type="ECO:0000256" key="1">
    <source>
        <dbReference type="SAM" id="MobiDB-lite"/>
    </source>
</evidence>
<evidence type="ECO:0000313" key="2">
    <source>
        <dbReference type="EMBL" id="KAF4958906.1"/>
    </source>
</evidence>
<feature type="compositionally biased region" description="Polar residues" evidence="1">
    <location>
        <begin position="61"/>
        <end position="79"/>
    </location>
</feature>
<accession>A0A8H4X2V6</accession>
<feature type="region of interest" description="Disordered" evidence="1">
    <location>
        <begin position="1"/>
        <end position="116"/>
    </location>
</feature>
<feature type="compositionally biased region" description="Basic residues" evidence="1">
    <location>
        <begin position="25"/>
        <end position="39"/>
    </location>
</feature>
<feature type="compositionally biased region" description="Polar residues" evidence="1">
    <location>
        <begin position="92"/>
        <end position="101"/>
    </location>
</feature>
<feature type="region of interest" description="Disordered" evidence="1">
    <location>
        <begin position="172"/>
        <end position="207"/>
    </location>
</feature>
<sequence>MFLEEIPEPANKRSRSGRSNSPRAVQRRRLSQRNHRRRAKETSEASKNQQNETDIVPMEMSDNNTIQQPGRNVDQTQNLYYPPGSYHEPLQYASSSSNSTDYLEPQHFTGGQSNSAPTTSYAGLEMHNLITPDDMASLFSQDQKWLQADLERLSAPADSTMTRPISQATCSCRSSSERAFPQGLDGLSPGRRAEHGPDACSMPSAPSLSDLHSNRLCSLSADQHTHTGLRGDGPRPGMHATATGMSHSTLQGHASKPPTPSKGISPSPAEATNMTGHSAMADLTRRFESVLETMRLSGFHNFDEMAVDYYTGQFGKGSVPAIMQCSSRSRRLKVMLQKLQENSNEWPRWESRGLHESISTATDVIFC</sequence>
<organism evidence="2 3">
    <name type="scientific">Fusarium sarcochroum</name>
    <dbReference type="NCBI Taxonomy" id="1208366"/>
    <lineage>
        <taxon>Eukaryota</taxon>
        <taxon>Fungi</taxon>
        <taxon>Dikarya</taxon>
        <taxon>Ascomycota</taxon>
        <taxon>Pezizomycotina</taxon>
        <taxon>Sordariomycetes</taxon>
        <taxon>Hypocreomycetidae</taxon>
        <taxon>Hypocreales</taxon>
        <taxon>Nectriaceae</taxon>
        <taxon>Fusarium</taxon>
        <taxon>Fusarium lateritium species complex</taxon>
    </lineage>
</organism>
<reference evidence="2" key="1">
    <citation type="journal article" date="2020" name="BMC Genomics">
        <title>Correction to: Identification and distribution of gene clusters required for synthesis of sphingolipid metabolism inhibitors in diverse species of the filamentous fungus Fusarium.</title>
        <authorList>
            <person name="Kim H.S."/>
            <person name="Lohmar J.M."/>
            <person name="Busman M."/>
            <person name="Brown D.W."/>
            <person name="Naumann T.A."/>
            <person name="Divon H.H."/>
            <person name="Lysoe E."/>
            <person name="Uhlig S."/>
            <person name="Proctor R.H."/>
        </authorList>
    </citation>
    <scope>NUCLEOTIDE SEQUENCE</scope>
    <source>
        <strain evidence="2">NRRL 20472</strain>
    </source>
</reference>
<evidence type="ECO:0000313" key="3">
    <source>
        <dbReference type="Proteomes" id="UP000622797"/>
    </source>
</evidence>
<keyword evidence="3" id="KW-1185">Reference proteome</keyword>
<dbReference type="AlphaFoldDB" id="A0A8H4X2V6"/>
<feature type="compositionally biased region" description="Polar residues" evidence="1">
    <location>
        <begin position="243"/>
        <end position="252"/>
    </location>
</feature>
<dbReference type="Proteomes" id="UP000622797">
    <property type="component" value="Unassembled WGS sequence"/>
</dbReference>
<evidence type="ECO:0008006" key="4">
    <source>
        <dbReference type="Google" id="ProtNLM"/>
    </source>
</evidence>
<protein>
    <recommendedName>
        <fullName evidence="4">BZIP domain-containing protein</fullName>
    </recommendedName>
</protein>
<dbReference type="EMBL" id="JABEXW010000677">
    <property type="protein sequence ID" value="KAF4958906.1"/>
    <property type="molecule type" value="Genomic_DNA"/>
</dbReference>
<dbReference type="OrthoDB" id="5085744at2759"/>
<reference evidence="2" key="2">
    <citation type="submission" date="2020-05" db="EMBL/GenBank/DDBJ databases">
        <authorList>
            <person name="Kim H.-S."/>
            <person name="Proctor R.H."/>
            <person name="Brown D.W."/>
        </authorList>
    </citation>
    <scope>NUCLEOTIDE SEQUENCE</scope>
    <source>
        <strain evidence="2">NRRL 20472</strain>
    </source>
</reference>
<gene>
    <name evidence="2" type="ORF">FSARC_10904</name>
</gene>
<proteinExistence type="predicted"/>